<organism evidence="1 2">
    <name type="scientific">Araneus ventricosus</name>
    <name type="common">Orbweaver spider</name>
    <name type="synonym">Epeira ventricosa</name>
    <dbReference type="NCBI Taxonomy" id="182803"/>
    <lineage>
        <taxon>Eukaryota</taxon>
        <taxon>Metazoa</taxon>
        <taxon>Ecdysozoa</taxon>
        <taxon>Arthropoda</taxon>
        <taxon>Chelicerata</taxon>
        <taxon>Arachnida</taxon>
        <taxon>Araneae</taxon>
        <taxon>Araneomorphae</taxon>
        <taxon>Entelegynae</taxon>
        <taxon>Araneoidea</taxon>
        <taxon>Araneidae</taxon>
        <taxon>Araneus</taxon>
    </lineage>
</organism>
<proteinExistence type="predicted"/>
<name>A0A4Y2NM79_ARAVE</name>
<dbReference type="OrthoDB" id="6437659at2759"/>
<sequence>MGWSAFAGNPGNELADQYAKLATKFGEHVDIPPPYSFPKRRLEHFVLENWQRYWDDFDTGVL</sequence>
<evidence type="ECO:0000313" key="1">
    <source>
        <dbReference type="EMBL" id="GBN38856.1"/>
    </source>
</evidence>
<evidence type="ECO:0008006" key="3">
    <source>
        <dbReference type="Google" id="ProtNLM"/>
    </source>
</evidence>
<accession>A0A4Y2NM79</accession>
<dbReference type="Proteomes" id="UP000499080">
    <property type="component" value="Unassembled WGS sequence"/>
</dbReference>
<keyword evidence="2" id="KW-1185">Reference proteome</keyword>
<dbReference type="EMBL" id="BGPR01209744">
    <property type="protein sequence ID" value="GBN38856.1"/>
    <property type="molecule type" value="Genomic_DNA"/>
</dbReference>
<protein>
    <recommendedName>
        <fullName evidence="3">RNase H type-1 domain-containing protein</fullName>
    </recommendedName>
</protein>
<comment type="caution">
    <text evidence="1">The sequence shown here is derived from an EMBL/GenBank/DDBJ whole genome shotgun (WGS) entry which is preliminary data.</text>
</comment>
<gene>
    <name evidence="1" type="ORF">AVEN_22961_1</name>
</gene>
<dbReference type="AlphaFoldDB" id="A0A4Y2NM79"/>
<reference evidence="1 2" key="1">
    <citation type="journal article" date="2019" name="Sci. Rep.">
        <title>Orb-weaving spider Araneus ventricosus genome elucidates the spidroin gene catalogue.</title>
        <authorList>
            <person name="Kono N."/>
            <person name="Nakamura H."/>
            <person name="Ohtoshi R."/>
            <person name="Moran D.A.P."/>
            <person name="Shinohara A."/>
            <person name="Yoshida Y."/>
            <person name="Fujiwara M."/>
            <person name="Mori M."/>
            <person name="Tomita M."/>
            <person name="Arakawa K."/>
        </authorList>
    </citation>
    <scope>NUCLEOTIDE SEQUENCE [LARGE SCALE GENOMIC DNA]</scope>
</reference>
<feature type="non-terminal residue" evidence="1">
    <location>
        <position position="62"/>
    </location>
</feature>
<evidence type="ECO:0000313" key="2">
    <source>
        <dbReference type="Proteomes" id="UP000499080"/>
    </source>
</evidence>